<dbReference type="GO" id="GO:0005886">
    <property type="term" value="C:plasma membrane"/>
    <property type="evidence" value="ECO:0007669"/>
    <property type="project" value="TreeGrafter"/>
</dbReference>
<proteinExistence type="predicted"/>
<dbReference type="InterPro" id="IPR003848">
    <property type="entry name" value="DUF218"/>
</dbReference>
<dbReference type="EMBL" id="ASIV01000001">
    <property type="protein sequence ID" value="KEG21361.1"/>
    <property type="molecule type" value="Genomic_DNA"/>
</dbReference>
<protein>
    <recommendedName>
        <fullName evidence="1">DUF218 domain-containing protein</fullName>
    </recommendedName>
</protein>
<name>A0A072R6R1_BARBA</name>
<dbReference type="HOGENOM" id="CLU_080658_2_0_5"/>
<dbReference type="STRING" id="1293911.H710_00310"/>
<sequence length="205" mass="23685">MEIMKFFKHFFRYCPPAAFCLLSLFLIMGTHFVIFSEKVDKLYPPVSLSKADAIIVLTGGERRIETGLRLLKQGLGSRLLISGVNATFHPNRFVQNMHVDPQLFECCVDLGYQATNTKSNAEESAVWIKKHNYKTLYIVTHDYHIARSLLELRYLMPDINFIAYPIKENVTQDKVKQLNKIRMLASEYIKNIGFQIRSAFQSTQN</sequence>
<gene>
    <name evidence="2" type="ORF">H710_00310</name>
</gene>
<dbReference type="GO" id="GO:0000270">
    <property type="term" value="P:peptidoglycan metabolic process"/>
    <property type="evidence" value="ECO:0007669"/>
    <property type="project" value="TreeGrafter"/>
</dbReference>
<dbReference type="InterPro" id="IPR014729">
    <property type="entry name" value="Rossmann-like_a/b/a_fold"/>
</dbReference>
<dbReference type="AlphaFoldDB" id="A0A072R6R1"/>
<dbReference type="Gene3D" id="3.40.50.620">
    <property type="entry name" value="HUPs"/>
    <property type="match status" value="1"/>
</dbReference>
<dbReference type="InterPro" id="IPR051599">
    <property type="entry name" value="Cell_Envelope_Assoc"/>
</dbReference>
<evidence type="ECO:0000259" key="1">
    <source>
        <dbReference type="Pfam" id="PF02698"/>
    </source>
</evidence>
<evidence type="ECO:0000313" key="2">
    <source>
        <dbReference type="EMBL" id="KEG21361.1"/>
    </source>
</evidence>
<dbReference type="PATRIC" id="fig|1293911.3.peg.321"/>
<dbReference type="Pfam" id="PF02698">
    <property type="entry name" value="DUF218"/>
    <property type="match status" value="1"/>
</dbReference>
<evidence type="ECO:0000313" key="3">
    <source>
        <dbReference type="Proteomes" id="UP000031740"/>
    </source>
</evidence>
<comment type="caution">
    <text evidence="2">The sequence shown here is derived from an EMBL/GenBank/DDBJ whole genome shotgun (WGS) entry which is preliminary data.</text>
</comment>
<feature type="domain" description="DUF218" evidence="1">
    <location>
        <begin position="52"/>
        <end position="189"/>
    </location>
</feature>
<dbReference type="PANTHER" id="PTHR30336">
    <property type="entry name" value="INNER MEMBRANE PROTEIN, PROBABLE PERMEASE"/>
    <property type="match status" value="1"/>
</dbReference>
<accession>A0A072R6R1</accession>
<organism evidence="2 3">
    <name type="scientific">Bartonella bacilliformis Ver097</name>
    <dbReference type="NCBI Taxonomy" id="1293911"/>
    <lineage>
        <taxon>Bacteria</taxon>
        <taxon>Pseudomonadati</taxon>
        <taxon>Pseudomonadota</taxon>
        <taxon>Alphaproteobacteria</taxon>
        <taxon>Hyphomicrobiales</taxon>
        <taxon>Bartonellaceae</taxon>
        <taxon>Bartonella</taxon>
    </lineage>
</organism>
<dbReference type="PANTHER" id="PTHR30336:SF4">
    <property type="entry name" value="ENVELOPE BIOGENESIS FACTOR ELYC"/>
    <property type="match status" value="1"/>
</dbReference>
<dbReference type="GO" id="GO:0043164">
    <property type="term" value="P:Gram-negative-bacterium-type cell wall biogenesis"/>
    <property type="evidence" value="ECO:0007669"/>
    <property type="project" value="TreeGrafter"/>
</dbReference>
<dbReference type="CDD" id="cd06259">
    <property type="entry name" value="YdcF-like"/>
    <property type="match status" value="1"/>
</dbReference>
<reference evidence="2 3" key="1">
    <citation type="submission" date="2013-04" db="EMBL/GenBank/DDBJ databases">
        <title>The Genome Sequence of Bartonella bacilliformis Ver097.</title>
        <authorList>
            <consortium name="The Broad Institute Genomics Platform"/>
            <consortium name="The Broad Institute Genome Sequencing Center for Infectious Disease"/>
            <person name="Feldgarden M."/>
            <person name="Kirby J."/>
            <person name="Birtles R."/>
            <person name="Dasch G."/>
            <person name="Hendrix L."/>
            <person name="Koehler J."/>
            <person name="Walker B."/>
            <person name="Young S.K."/>
            <person name="Zeng Q."/>
            <person name="Gargeya S."/>
            <person name="Fitzgerald M."/>
            <person name="Haas B."/>
            <person name="Abouelleil A."/>
            <person name="Allen A.W."/>
            <person name="Alvarado L."/>
            <person name="Arachchi H.M."/>
            <person name="Berlin A.M."/>
            <person name="Chapman S.B."/>
            <person name="Gainer-Dewar J."/>
            <person name="Goldberg J."/>
            <person name="Griggs A."/>
            <person name="Gujja S."/>
            <person name="Hansen M."/>
            <person name="Howarth C."/>
            <person name="Imamovic A."/>
            <person name="Ireland A."/>
            <person name="Larimer J."/>
            <person name="McCowan C."/>
            <person name="Murphy C."/>
            <person name="Pearson M."/>
            <person name="Poon T.W."/>
            <person name="Priest M."/>
            <person name="Roberts A."/>
            <person name="Saif S."/>
            <person name="Shea T."/>
            <person name="Sisk P."/>
            <person name="Sykes S."/>
            <person name="Wortman J."/>
            <person name="Nusbaum C."/>
            <person name="Birren B."/>
        </authorList>
    </citation>
    <scope>NUCLEOTIDE SEQUENCE [LARGE SCALE GENOMIC DNA]</scope>
    <source>
        <strain evidence="2 3">Ver097</strain>
    </source>
</reference>
<dbReference type="Proteomes" id="UP000031740">
    <property type="component" value="Unassembled WGS sequence"/>
</dbReference>